<evidence type="ECO:0000313" key="2">
    <source>
        <dbReference type="Proteomes" id="UP000001542"/>
    </source>
</evidence>
<dbReference type="InParanoid" id="A2DGH7"/>
<accession>A2DGH7</accession>
<dbReference type="AlphaFoldDB" id="A2DGH7"/>
<dbReference type="EMBL" id="DS113197">
    <property type="protein sequence ID" value="EAY20573.1"/>
    <property type="molecule type" value="Genomic_DNA"/>
</dbReference>
<dbReference type="OrthoDB" id="10263453at2759"/>
<reference evidence="1" key="2">
    <citation type="journal article" date="2007" name="Science">
        <title>Draft genome sequence of the sexually transmitted pathogen Trichomonas vaginalis.</title>
        <authorList>
            <person name="Carlton J.M."/>
            <person name="Hirt R.P."/>
            <person name="Silva J.C."/>
            <person name="Delcher A.L."/>
            <person name="Schatz M."/>
            <person name="Zhao Q."/>
            <person name="Wortman J.R."/>
            <person name="Bidwell S.L."/>
            <person name="Alsmark U.C.M."/>
            <person name="Besteiro S."/>
            <person name="Sicheritz-Ponten T."/>
            <person name="Noel C.J."/>
            <person name="Dacks J.B."/>
            <person name="Foster P.G."/>
            <person name="Simillion C."/>
            <person name="Van de Peer Y."/>
            <person name="Miranda-Saavedra D."/>
            <person name="Barton G.J."/>
            <person name="Westrop G.D."/>
            <person name="Mueller S."/>
            <person name="Dessi D."/>
            <person name="Fiori P.L."/>
            <person name="Ren Q."/>
            <person name="Paulsen I."/>
            <person name="Zhang H."/>
            <person name="Bastida-Corcuera F.D."/>
            <person name="Simoes-Barbosa A."/>
            <person name="Brown M.T."/>
            <person name="Hayes R.D."/>
            <person name="Mukherjee M."/>
            <person name="Okumura C.Y."/>
            <person name="Schneider R."/>
            <person name="Smith A.J."/>
            <person name="Vanacova S."/>
            <person name="Villalvazo M."/>
            <person name="Haas B.J."/>
            <person name="Pertea M."/>
            <person name="Feldblyum T.V."/>
            <person name="Utterback T.R."/>
            <person name="Shu C.L."/>
            <person name="Osoegawa K."/>
            <person name="de Jong P.J."/>
            <person name="Hrdy I."/>
            <person name="Horvathova L."/>
            <person name="Zubacova Z."/>
            <person name="Dolezal P."/>
            <person name="Malik S.B."/>
            <person name="Logsdon J.M. Jr."/>
            <person name="Henze K."/>
            <person name="Gupta A."/>
            <person name="Wang C.C."/>
            <person name="Dunne R.L."/>
            <person name="Upcroft J.A."/>
            <person name="Upcroft P."/>
            <person name="White O."/>
            <person name="Salzberg S.L."/>
            <person name="Tang P."/>
            <person name="Chiu C.-H."/>
            <person name="Lee Y.-S."/>
            <person name="Embley T.M."/>
            <person name="Coombs G.H."/>
            <person name="Mottram J.C."/>
            <person name="Tachezy J."/>
            <person name="Fraser-Liggett C.M."/>
            <person name="Johnson P.J."/>
        </authorList>
    </citation>
    <scope>NUCLEOTIDE SEQUENCE [LARGE SCALE GENOMIC DNA]</scope>
    <source>
        <strain evidence="1">G3</strain>
    </source>
</reference>
<evidence type="ECO:0000313" key="1">
    <source>
        <dbReference type="EMBL" id="EAY20573.1"/>
    </source>
</evidence>
<dbReference type="Proteomes" id="UP000001542">
    <property type="component" value="Unassembled WGS sequence"/>
</dbReference>
<keyword evidence="2" id="KW-1185">Reference proteome</keyword>
<gene>
    <name evidence="1" type="ORF">TVAG_239490</name>
</gene>
<reference evidence="1" key="1">
    <citation type="submission" date="2006-10" db="EMBL/GenBank/DDBJ databases">
        <authorList>
            <person name="Amadeo P."/>
            <person name="Zhao Q."/>
            <person name="Wortman J."/>
            <person name="Fraser-Liggett C."/>
            <person name="Carlton J."/>
        </authorList>
    </citation>
    <scope>NUCLEOTIDE SEQUENCE</scope>
    <source>
        <strain evidence="1">G3</strain>
    </source>
</reference>
<sequence>MQNDQNKGKKTSNRSVLDNRRIIISIHSSIPIQVITAIKDTIKTIRSVGLDVSEYVPETTISVTYQKKAMKPMIYFEPPSIDEEFLSNIEENSIIHTDKYDDIDLKTYASYFNIILLPKKPEDIVSSLRFVLVENSIIGEGYSVRVYGDLWKEVLSQIPGIDTTYSNAISAATRNRAEMFQSIDSITTSNGKKINERSLKNIELFFTSESPDTLFVPSGNNRKRKEPNPA</sequence>
<proteinExistence type="predicted"/>
<name>A2DGH7_TRIV3</name>
<organism evidence="1 2">
    <name type="scientific">Trichomonas vaginalis (strain ATCC PRA-98 / G3)</name>
    <dbReference type="NCBI Taxonomy" id="412133"/>
    <lineage>
        <taxon>Eukaryota</taxon>
        <taxon>Metamonada</taxon>
        <taxon>Parabasalia</taxon>
        <taxon>Trichomonadida</taxon>
        <taxon>Trichomonadidae</taxon>
        <taxon>Trichomonas</taxon>
    </lineage>
</organism>
<protein>
    <submittedName>
        <fullName evidence="1">Uncharacterized protein</fullName>
    </submittedName>
</protein>